<comment type="catalytic activity">
    <reaction evidence="9">
        <text>2-oxoglutarate + O2 + 2 H(+) = ethene + 3 CO2 + H2O</text>
        <dbReference type="Rhea" id="RHEA:31523"/>
        <dbReference type="ChEBI" id="CHEBI:15377"/>
        <dbReference type="ChEBI" id="CHEBI:15378"/>
        <dbReference type="ChEBI" id="CHEBI:15379"/>
        <dbReference type="ChEBI" id="CHEBI:16526"/>
        <dbReference type="ChEBI" id="CHEBI:16810"/>
        <dbReference type="ChEBI" id="CHEBI:18153"/>
        <dbReference type="EC" id="1.13.12.19"/>
    </reaction>
</comment>
<evidence type="ECO:0000256" key="11">
    <source>
        <dbReference type="RuleBase" id="RU003682"/>
    </source>
</evidence>
<comment type="catalytic activity">
    <reaction evidence="10">
        <text>L-arginine + 2-oxoglutarate + O2 = guanidine + L-glutamate 5-semialdehyde + succinate + CO2</text>
        <dbReference type="Rhea" id="RHEA:31535"/>
        <dbReference type="ChEBI" id="CHEBI:15379"/>
        <dbReference type="ChEBI" id="CHEBI:16526"/>
        <dbReference type="ChEBI" id="CHEBI:16810"/>
        <dbReference type="ChEBI" id="CHEBI:30031"/>
        <dbReference type="ChEBI" id="CHEBI:30087"/>
        <dbReference type="ChEBI" id="CHEBI:32682"/>
        <dbReference type="ChEBI" id="CHEBI:58066"/>
        <dbReference type="EC" id="1.14.20.7"/>
    </reaction>
</comment>
<dbReference type="InterPro" id="IPR044861">
    <property type="entry name" value="IPNS-like_FE2OG_OXY"/>
</dbReference>
<keyword evidence="6" id="KW-0266">Ethylene biosynthesis</keyword>
<name>A0ABW2IGB5_9PROT</name>
<dbReference type="Proteomes" id="UP001596492">
    <property type="component" value="Unassembled WGS sequence"/>
</dbReference>
<evidence type="ECO:0000256" key="4">
    <source>
        <dbReference type="ARBA" id="ARBA00012531"/>
    </source>
</evidence>
<evidence type="ECO:0000256" key="1">
    <source>
        <dbReference type="ARBA" id="ARBA00001954"/>
    </source>
</evidence>
<dbReference type="PROSITE" id="PS51471">
    <property type="entry name" value="FE2OG_OXY"/>
    <property type="match status" value="1"/>
</dbReference>
<keyword evidence="11" id="KW-0479">Metal-binding</keyword>
<protein>
    <recommendedName>
        <fullName evidence="5">2-oxoglutarate-dependent ethylene/succinate-forming enzyme</fullName>
        <ecNumber evidence="4">1.13.12.19</ecNumber>
        <ecNumber evidence="3">1.14.20.7</ecNumber>
    </recommendedName>
    <alternativeName>
        <fullName evidence="7">2-oxoglutarate dioxygenase (ethylene-forming)</fullName>
    </alternativeName>
    <alternativeName>
        <fullName evidence="8">2-oxoglutarate/L-arginine monooxygenase/decarboxylase (succinate-forming)</fullName>
    </alternativeName>
</protein>
<keyword evidence="13" id="KW-0223">Dioxygenase</keyword>
<evidence type="ECO:0000256" key="2">
    <source>
        <dbReference type="ARBA" id="ARBA00004767"/>
    </source>
</evidence>
<evidence type="ECO:0000256" key="8">
    <source>
        <dbReference type="ARBA" id="ARBA00031282"/>
    </source>
</evidence>
<feature type="domain" description="Fe2OG dioxygenase" evidence="12">
    <location>
        <begin position="169"/>
        <end position="276"/>
    </location>
</feature>
<evidence type="ECO:0000256" key="7">
    <source>
        <dbReference type="ARBA" id="ARBA00031011"/>
    </source>
</evidence>
<comment type="cofactor">
    <cofactor evidence="1">
        <name>Fe(2+)</name>
        <dbReference type="ChEBI" id="CHEBI:29033"/>
    </cofactor>
</comment>
<keyword evidence="14" id="KW-1185">Reference proteome</keyword>
<dbReference type="GO" id="GO:0051213">
    <property type="term" value="F:dioxygenase activity"/>
    <property type="evidence" value="ECO:0007669"/>
    <property type="project" value="UniProtKB-KW"/>
</dbReference>
<dbReference type="SUPFAM" id="SSF51197">
    <property type="entry name" value="Clavaminate synthase-like"/>
    <property type="match status" value="1"/>
</dbReference>
<dbReference type="PRINTS" id="PR00682">
    <property type="entry name" value="IPNSYNTHASE"/>
</dbReference>
<evidence type="ECO:0000256" key="6">
    <source>
        <dbReference type="ARBA" id="ARBA00022666"/>
    </source>
</evidence>
<dbReference type="RefSeq" id="WP_382164802.1">
    <property type="nucleotide sequence ID" value="NZ_JBHTBR010000002.1"/>
</dbReference>
<evidence type="ECO:0000313" key="14">
    <source>
        <dbReference type="Proteomes" id="UP001596492"/>
    </source>
</evidence>
<accession>A0ABW2IGB5</accession>
<gene>
    <name evidence="13" type="ORF">ACFQS8_00865</name>
</gene>
<comment type="similarity">
    <text evidence="11">Belongs to the iron/ascorbate-dependent oxidoreductase family.</text>
</comment>
<dbReference type="InterPro" id="IPR027443">
    <property type="entry name" value="IPNS-like_sf"/>
</dbReference>
<dbReference type="Gene3D" id="2.60.120.330">
    <property type="entry name" value="B-lactam Antibiotic, Isopenicillin N Synthase, Chain"/>
    <property type="match status" value="1"/>
</dbReference>
<evidence type="ECO:0000256" key="10">
    <source>
        <dbReference type="ARBA" id="ARBA00049359"/>
    </source>
</evidence>
<evidence type="ECO:0000256" key="3">
    <source>
        <dbReference type="ARBA" id="ARBA00012293"/>
    </source>
</evidence>
<comment type="pathway">
    <text evidence="2">Alkene biosynthesis; ethylene biosynthesis via 2-oxoglutarate.</text>
</comment>
<organism evidence="13 14">
    <name type="scientific">Hirschia litorea</name>
    <dbReference type="NCBI Taxonomy" id="1199156"/>
    <lineage>
        <taxon>Bacteria</taxon>
        <taxon>Pseudomonadati</taxon>
        <taxon>Pseudomonadota</taxon>
        <taxon>Alphaproteobacteria</taxon>
        <taxon>Hyphomonadales</taxon>
        <taxon>Hyphomonadaceae</taxon>
        <taxon>Hirschia</taxon>
    </lineage>
</organism>
<dbReference type="InterPro" id="IPR005123">
    <property type="entry name" value="Oxoglu/Fe-dep_dioxygenase_dom"/>
</dbReference>
<evidence type="ECO:0000259" key="12">
    <source>
        <dbReference type="PROSITE" id="PS51471"/>
    </source>
</evidence>
<dbReference type="InterPro" id="IPR050231">
    <property type="entry name" value="Iron_ascorbate_oxido_reductase"/>
</dbReference>
<evidence type="ECO:0000256" key="9">
    <source>
        <dbReference type="ARBA" id="ARBA00047725"/>
    </source>
</evidence>
<comment type="caution">
    <text evidence="13">The sequence shown here is derived from an EMBL/GenBank/DDBJ whole genome shotgun (WGS) entry which is preliminary data.</text>
</comment>
<keyword evidence="11" id="KW-0560">Oxidoreductase</keyword>
<keyword evidence="11" id="KW-0408">Iron</keyword>
<dbReference type="EC" id="1.14.20.7" evidence="3"/>
<evidence type="ECO:0000256" key="5">
    <source>
        <dbReference type="ARBA" id="ARBA00019045"/>
    </source>
</evidence>
<dbReference type="EC" id="1.13.12.19" evidence="4"/>
<dbReference type="PANTHER" id="PTHR47990">
    <property type="entry name" value="2-OXOGLUTARATE (2OG) AND FE(II)-DEPENDENT OXYGENASE SUPERFAMILY PROTEIN-RELATED"/>
    <property type="match status" value="1"/>
</dbReference>
<dbReference type="EMBL" id="JBHTBR010000002">
    <property type="protein sequence ID" value="MFC7290153.1"/>
    <property type="molecule type" value="Genomic_DNA"/>
</dbReference>
<sequence length="317" mass="35489">MSLDDVVSAIAPVSMTLRASDPQGFANSLGESFKRYGFAVLSDHGLDQTVLDTALDRTKAFFALPNDTKQKYKHTREGQRGYFPFGQEKAKDAQHIDLKEFWHIGRSLSTGHAYADLMPPNVIPNEVQDWNTATYGMYQALDALGADVLSSIAIYLGLDENWFKNPMQDGNSILRLLHYPAQDTPPPEGSVRAAEHGDINVITLLLGAEEGGLELKDRDGRWLPISPPPGCIVVNIGDMLERLTNNVLPSTLHRVVNPKPERSKFARYSTPFFAHFRPDFEIKTLETCISPENPDLYPESITAHEFLLQRLREINLI</sequence>
<dbReference type="Pfam" id="PF14226">
    <property type="entry name" value="DIOX_N"/>
    <property type="match status" value="1"/>
</dbReference>
<reference evidence="14" key="1">
    <citation type="journal article" date="2019" name="Int. J. Syst. Evol. Microbiol.">
        <title>The Global Catalogue of Microorganisms (GCM) 10K type strain sequencing project: providing services to taxonomists for standard genome sequencing and annotation.</title>
        <authorList>
            <consortium name="The Broad Institute Genomics Platform"/>
            <consortium name="The Broad Institute Genome Sequencing Center for Infectious Disease"/>
            <person name="Wu L."/>
            <person name="Ma J."/>
        </authorList>
    </citation>
    <scope>NUCLEOTIDE SEQUENCE [LARGE SCALE GENOMIC DNA]</scope>
    <source>
        <strain evidence="14">CCUG 51308</strain>
    </source>
</reference>
<dbReference type="Pfam" id="PF03171">
    <property type="entry name" value="2OG-FeII_Oxy"/>
    <property type="match status" value="1"/>
</dbReference>
<proteinExistence type="inferred from homology"/>
<evidence type="ECO:0000313" key="13">
    <source>
        <dbReference type="EMBL" id="MFC7290153.1"/>
    </source>
</evidence>
<dbReference type="InterPro" id="IPR026992">
    <property type="entry name" value="DIOX_N"/>
</dbReference>